<reference evidence="2" key="1">
    <citation type="submission" date="2020-01" db="EMBL/GenBank/DDBJ databases">
        <authorList>
            <person name="Meier V. D."/>
            <person name="Meier V D."/>
        </authorList>
    </citation>
    <scope>NUCLEOTIDE SEQUENCE</scope>
    <source>
        <strain evidence="2">HLG_WM_MAG_07</strain>
    </source>
</reference>
<dbReference type="PRINTS" id="PR00691">
    <property type="entry name" value="ADHESINB"/>
</dbReference>
<name>A0A6S6U850_9GAMM</name>
<dbReference type="Pfam" id="PF01297">
    <property type="entry name" value="ZnuA"/>
    <property type="match status" value="1"/>
</dbReference>
<dbReference type="EMBL" id="CACVAY010000133">
    <property type="protein sequence ID" value="CAA6826427.1"/>
    <property type="molecule type" value="Genomic_DNA"/>
</dbReference>
<dbReference type="Gene3D" id="3.40.50.1980">
    <property type="entry name" value="Nitrogenase molybdenum iron protein domain"/>
    <property type="match status" value="2"/>
</dbReference>
<protein>
    <submittedName>
        <fullName evidence="2">Zinc ABC transporter, periplasmic-binding protein ZnuA</fullName>
    </submittedName>
</protein>
<gene>
    <name evidence="2" type="ORF">HELGO_WM24640</name>
</gene>
<dbReference type="InterPro" id="IPR006129">
    <property type="entry name" value="AdhesinB"/>
</dbReference>
<dbReference type="GO" id="GO:0046872">
    <property type="term" value="F:metal ion binding"/>
    <property type="evidence" value="ECO:0007669"/>
    <property type="project" value="InterPro"/>
</dbReference>
<feature type="chain" id="PRO_5027865115" evidence="1">
    <location>
        <begin position="19"/>
        <end position="297"/>
    </location>
</feature>
<accession>A0A6S6U850</accession>
<dbReference type="PANTHER" id="PTHR42953">
    <property type="entry name" value="HIGH-AFFINITY ZINC UPTAKE SYSTEM PROTEIN ZNUA-RELATED"/>
    <property type="match status" value="1"/>
</dbReference>
<feature type="signal peptide" evidence="1">
    <location>
        <begin position="1"/>
        <end position="18"/>
    </location>
</feature>
<sequence length="297" mass="32545">MKKLLLLSVLFLVPAVQADMRILACEPEWGALAKEIGGAKVKVHNATTAKQDPHHIEARPSLIAKARRADMLLCTGAELETGWLPLLLQKSSNSKIQPGKPGHFMATDHVKMLEVLGKVDRSMGDVHGDGNPHIQTDPRRILQVADALVGKMKIVDAANASHYQQGYQSFKQRWQQAMQKWNQQAQVLRGMPIVVHHRSWVYLQDWLGLKEVAALEPKPGIPPSTGHLVGLLKTLKQTPAKVIIYSAYQNPRSANWLASKAGIGAVQLPSTVGGTPAAKDLFGLFDDIVQRLVKAKG</sequence>
<dbReference type="GO" id="GO:0030001">
    <property type="term" value="P:metal ion transport"/>
    <property type="evidence" value="ECO:0007669"/>
    <property type="project" value="InterPro"/>
</dbReference>
<dbReference type="PANTHER" id="PTHR42953:SF2">
    <property type="entry name" value="ADHESION PROTEIN"/>
    <property type="match status" value="1"/>
</dbReference>
<dbReference type="AlphaFoldDB" id="A0A6S6U850"/>
<dbReference type="InterPro" id="IPR006127">
    <property type="entry name" value="ZnuA-like"/>
</dbReference>
<dbReference type="GO" id="GO:0007155">
    <property type="term" value="P:cell adhesion"/>
    <property type="evidence" value="ECO:0007669"/>
    <property type="project" value="InterPro"/>
</dbReference>
<dbReference type="SUPFAM" id="SSF53807">
    <property type="entry name" value="Helical backbone' metal receptor"/>
    <property type="match status" value="1"/>
</dbReference>
<keyword evidence="1" id="KW-0732">Signal</keyword>
<proteinExistence type="predicted"/>
<organism evidence="2">
    <name type="scientific">uncultured Thiotrichaceae bacterium</name>
    <dbReference type="NCBI Taxonomy" id="298394"/>
    <lineage>
        <taxon>Bacteria</taxon>
        <taxon>Pseudomonadati</taxon>
        <taxon>Pseudomonadota</taxon>
        <taxon>Gammaproteobacteria</taxon>
        <taxon>Thiotrichales</taxon>
        <taxon>Thiotrichaceae</taxon>
        <taxon>environmental samples</taxon>
    </lineage>
</organism>
<dbReference type="InterPro" id="IPR050492">
    <property type="entry name" value="Bact_metal-bind_prot9"/>
</dbReference>
<evidence type="ECO:0000313" key="2">
    <source>
        <dbReference type="EMBL" id="CAA6826427.1"/>
    </source>
</evidence>
<evidence type="ECO:0000256" key="1">
    <source>
        <dbReference type="SAM" id="SignalP"/>
    </source>
</evidence>